<name>A0ABN0YDR2_9ACTN</name>
<keyword evidence="3" id="KW-1185">Reference proteome</keyword>
<accession>A0ABN0YDR2</accession>
<evidence type="ECO:0000256" key="1">
    <source>
        <dbReference type="SAM" id="MobiDB-lite"/>
    </source>
</evidence>
<dbReference type="Proteomes" id="UP001500879">
    <property type="component" value="Unassembled WGS sequence"/>
</dbReference>
<gene>
    <name evidence="2" type="ORF">GCM10010357_11150</name>
</gene>
<proteinExistence type="predicted"/>
<dbReference type="EMBL" id="BAAABX010000009">
    <property type="protein sequence ID" value="GAA0392169.1"/>
    <property type="molecule type" value="Genomic_DNA"/>
</dbReference>
<protein>
    <submittedName>
        <fullName evidence="2">Uncharacterized protein</fullName>
    </submittedName>
</protein>
<evidence type="ECO:0000313" key="3">
    <source>
        <dbReference type="Proteomes" id="UP001500879"/>
    </source>
</evidence>
<evidence type="ECO:0000313" key="2">
    <source>
        <dbReference type="EMBL" id="GAA0392169.1"/>
    </source>
</evidence>
<reference evidence="2 3" key="1">
    <citation type="journal article" date="2019" name="Int. J. Syst. Evol. Microbiol.">
        <title>The Global Catalogue of Microorganisms (GCM) 10K type strain sequencing project: providing services to taxonomists for standard genome sequencing and annotation.</title>
        <authorList>
            <consortium name="The Broad Institute Genomics Platform"/>
            <consortium name="The Broad Institute Genome Sequencing Center for Infectious Disease"/>
            <person name="Wu L."/>
            <person name="Ma J."/>
        </authorList>
    </citation>
    <scope>NUCLEOTIDE SEQUENCE [LARGE SCALE GENOMIC DNA]</scope>
    <source>
        <strain evidence="2 3">JCM 4788</strain>
    </source>
</reference>
<feature type="region of interest" description="Disordered" evidence="1">
    <location>
        <begin position="43"/>
        <end position="77"/>
    </location>
</feature>
<organism evidence="2 3">
    <name type="scientific">Streptomyces luteireticuli</name>
    <dbReference type="NCBI Taxonomy" id="173858"/>
    <lineage>
        <taxon>Bacteria</taxon>
        <taxon>Bacillati</taxon>
        <taxon>Actinomycetota</taxon>
        <taxon>Actinomycetes</taxon>
        <taxon>Kitasatosporales</taxon>
        <taxon>Streptomycetaceae</taxon>
        <taxon>Streptomyces</taxon>
    </lineage>
</organism>
<feature type="compositionally biased region" description="Basic and acidic residues" evidence="1">
    <location>
        <begin position="66"/>
        <end position="77"/>
    </location>
</feature>
<sequence>MLLLGAVPRLLAEQRDFEAATPCPAGATSPSPDCERPVAAVVKKTRTERHSKETKDWIRLTQPDDESSHAIRMRGEE</sequence>
<feature type="compositionally biased region" description="Basic and acidic residues" evidence="1">
    <location>
        <begin position="48"/>
        <end position="58"/>
    </location>
</feature>
<comment type="caution">
    <text evidence="2">The sequence shown here is derived from an EMBL/GenBank/DDBJ whole genome shotgun (WGS) entry which is preliminary data.</text>
</comment>